<dbReference type="InterPro" id="IPR029063">
    <property type="entry name" value="SAM-dependent_MTases_sf"/>
</dbReference>
<sequence>NTREMGCRQNSELVNELVAENHISTQKVERVLRLVDRGIFIQPHNKHLAYADAPFRTNNLHPGQVHISAPSIYCSVLEMLDLHKGQSFLNIGSGSGYLSALVGLLIGENGTSHGVELHSNIIDHARNALRLFESQKFIAGYDWCRPQFAHGNAFLLSGISKRYERIYVGAQVVENDLNLFSEMLMEGGIMIVPVRIGRETKFQRVKRTSDGYEIKDFMHVTFAELIQPNGEDRSEHHSSSRKRKIIEDPTNPNDHVTVDLIALFNPRSLEVLSSYVIRKKIADPLRVSLPIAVVQKVKNTLTHFDVLENTIRLHDRAAARRAAGNAVFIRGNEARIPMMPIPIIDRNPDRAFVDRDEDEDDMLRPFAERINGDMIMDVQRMEERMEAVFNNEMRAAAAAGGDRPFEEEDVEHILFDPQMMNIIRQDAEARMRFDQFIRENDEDDDTDDDNDDDDDDEEGGHEDEEEEVDFNGTDAHVMPVLLPARLRAAAEEESVVRVDEREREGGVENMQAGRIRPVNEFIMEDEDVIGFQPFRLRIRRSGEEQSDDSAPADEIRGANCARCHRRVCKCRAPTLKVAANRVINGIGDSRITRMAKSQPWVRRITRLTGPYHRPRSFAEQIPGIFDCDFGPPPKNGRLSIEDWYLQKKKEEFISKLADLEDAVRETGRQQFEQEINDFQDLSTLAENKKLSKVTFENEQDSISRFEKEIVGLLNQLPLPDNVRRTLKWNLFRNS</sequence>
<comment type="caution">
    <text evidence="4">The sequence shown here is derived from an EMBL/GenBank/DDBJ whole genome shotgun (WGS) entry which is preliminary data.</text>
</comment>
<keyword evidence="2" id="KW-0175">Coiled coil</keyword>
<dbReference type="GO" id="GO:0004719">
    <property type="term" value="F:protein-L-isoaspartate (D-aspartate) O-methyltransferase activity"/>
    <property type="evidence" value="ECO:0007669"/>
    <property type="project" value="InterPro"/>
</dbReference>
<evidence type="ECO:0000313" key="4">
    <source>
        <dbReference type="EMBL" id="GMR56459.1"/>
    </source>
</evidence>
<dbReference type="GO" id="GO:0005737">
    <property type="term" value="C:cytoplasm"/>
    <property type="evidence" value="ECO:0007669"/>
    <property type="project" value="TreeGrafter"/>
</dbReference>
<dbReference type="Proteomes" id="UP001328107">
    <property type="component" value="Unassembled WGS sequence"/>
</dbReference>
<keyword evidence="5" id="KW-1185">Reference proteome</keyword>
<dbReference type="PANTHER" id="PTHR11579">
    <property type="entry name" value="PROTEIN-L-ISOASPARTATE O-METHYLTRANSFERASE"/>
    <property type="match status" value="1"/>
</dbReference>
<accession>A0AAN5I9I2</accession>
<dbReference type="EMBL" id="BTRK01000005">
    <property type="protein sequence ID" value="GMR56459.1"/>
    <property type="molecule type" value="Genomic_DNA"/>
</dbReference>
<organism evidence="4 5">
    <name type="scientific">Pristionchus mayeri</name>
    <dbReference type="NCBI Taxonomy" id="1317129"/>
    <lineage>
        <taxon>Eukaryota</taxon>
        <taxon>Metazoa</taxon>
        <taxon>Ecdysozoa</taxon>
        <taxon>Nematoda</taxon>
        <taxon>Chromadorea</taxon>
        <taxon>Rhabditida</taxon>
        <taxon>Rhabditina</taxon>
        <taxon>Diplogasteromorpha</taxon>
        <taxon>Diplogasteroidea</taxon>
        <taxon>Neodiplogasteridae</taxon>
        <taxon>Pristionchus</taxon>
    </lineage>
</organism>
<feature type="region of interest" description="Disordered" evidence="3">
    <location>
        <begin position="229"/>
        <end position="250"/>
    </location>
</feature>
<dbReference type="PANTHER" id="PTHR11579:SF9">
    <property type="entry name" value="PROTEIN-L-ISOASPARTATE O-METHYLTRANSFERASE"/>
    <property type="match status" value="1"/>
</dbReference>
<evidence type="ECO:0000256" key="3">
    <source>
        <dbReference type="SAM" id="MobiDB-lite"/>
    </source>
</evidence>
<dbReference type="Gene3D" id="3.40.50.150">
    <property type="entry name" value="Vaccinia Virus protein VP39"/>
    <property type="match status" value="1"/>
</dbReference>
<dbReference type="Pfam" id="PF01135">
    <property type="entry name" value="PCMT"/>
    <property type="match status" value="1"/>
</dbReference>
<dbReference type="InterPro" id="IPR000682">
    <property type="entry name" value="PCMT"/>
</dbReference>
<gene>
    <name evidence="4" type="ORF">PMAYCL1PPCAC_26654</name>
</gene>
<comment type="similarity">
    <text evidence="1">Belongs to the methyltransferase superfamily. L-isoaspartyl/D-aspartyl protein methyltransferase family.</text>
</comment>
<protein>
    <submittedName>
        <fullName evidence="4">Uncharacterized protein</fullName>
    </submittedName>
</protein>
<dbReference type="SUPFAM" id="SSF53335">
    <property type="entry name" value="S-adenosyl-L-methionine-dependent methyltransferases"/>
    <property type="match status" value="1"/>
</dbReference>
<name>A0AAN5I9I2_9BILA</name>
<reference evidence="5" key="1">
    <citation type="submission" date="2022-10" db="EMBL/GenBank/DDBJ databases">
        <title>Genome assembly of Pristionchus species.</title>
        <authorList>
            <person name="Yoshida K."/>
            <person name="Sommer R.J."/>
        </authorList>
    </citation>
    <scope>NUCLEOTIDE SEQUENCE [LARGE SCALE GENOMIC DNA]</scope>
    <source>
        <strain evidence="5">RS5460</strain>
    </source>
</reference>
<evidence type="ECO:0000313" key="5">
    <source>
        <dbReference type="Proteomes" id="UP001328107"/>
    </source>
</evidence>
<feature type="coiled-coil region" evidence="2">
    <location>
        <begin position="649"/>
        <end position="688"/>
    </location>
</feature>
<dbReference type="AlphaFoldDB" id="A0AAN5I9I2"/>
<feature type="compositionally biased region" description="Acidic residues" evidence="3">
    <location>
        <begin position="440"/>
        <end position="469"/>
    </location>
</feature>
<evidence type="ECO:0000256" key="2">
    <source>
        <dbReference type="SAM" id="Coils"/>
    </source>
</evidence>
<feature type="region of interest" description="Disordered" evidence="3">
    <location>
        <begin position="437"/>
        <end position="475"/>
    </location>
</feature>
<feature type="non-terminal residue" evidence="4">
    <location>
        <position position="1"/>
    </location>
</feature>
<evidence type="ECO:0000256" key="1">
    <source>
        <dbReference type="ARBA" id="ARBA00005369"/>
    </source>
</evidence>
<proteinExistence type="inferred from homology"/>